<gene>
    <name evidence="1" type="ORF">ACFS25_23630</name>
</gene>
<accession>A0ABW6AQX3</accession>
<protein>
    <submittedName>
        <fullName evidence="1">Uncharacterized protein</fullName>
    </submittedName>
</protein>
<name>A0ABW6AQX3_9BACT</name>
<keyword evidence="2" id="KW-1185">Reference proteome</keyword>
<reference evidence="2" key="1">
    <citation type="journal article" date="2019" name="Int. J. Syst. Evol. Microbiol.">
        <title>The Global Catalogue of Microorganisms (GCM) 10K type strain sequencing project: providing services to taxonomists for standard genome sequencing and annotation.</title>
        <authorList>
            <consortium name="The Broad Institute Genomics Platform"/>
            <consortium name="The Broad Institute Genome Sequencing Center for Infectious Disease"/>
            <person name="Wu L."/>
            <person name="Ma J."/>
        </authorList>
    </citation>
    <scope>NUCLEOTIDE SEQUENCE [LARGE SCALE GENOMIC DNA]</scope>
    <source>
        <strain evidence="2">KCTC 52490</strain>
    </source>
</reference>
<comment type="caution">
    <text evidence="1">The sequence shown here is derived from an EMBL/GenBank/DDBJ whole genome shotgun (WGS) entry which is preliminary data.</text>
</comment>
<dbReference type="Proteomes" id="UP001597512">
    <property type="component" value="Unassembled WGS sequence"/>
</dbReference>
<dbReference type="EMBL" id="JBHUOM010000023">
    <property type="protein sequence ID" value="MFD2936793.1"/>
    <property type="molecule type" value="Genomic_DNA"/>
</dbReference>
<organism evidence="1 2">
    <name type="scientific">Spirosoma flavum</name>
    <dbReference type="NCBI Taxonomy" id="2048557"/>
    <lineage>
        <taxon>Bacteria</taxon>
        <taxon>Pseudomonadati</taxon>
        <taxon>Bacteroidota</taxon>
        <taxon>Cytophagia</taxon>
        <taxon>Cytophagales</taxon>
        <taxon>Cytophagaceae</taxon>
        <taxon>Spirosoma</taxon>
    </lineage>
</organism>
<evidence type="ECO:0000313" key="2">
    <source>
        <dbReference type="Proteomes" id="UP001597512"/>
    </source>
</evidence>
<proteinExistence type="predicted"/>
<evidence type="ECO:0000313" key="1">
    <source>
        <dbReference type="EMBL" id="MFD2936793.1"/>
    </source>
</evidence>
<sequence length="71" mass="7768">MLDYVFKKADLKKIIDESSDSQDEVLVRLQFGPGKDGIFPARVIARCQDAKETSELLGQEISGCPRPPGCG</sequence>